<evidence type="ECO:0000256" key="6">
    <source>
        <dbReference type="ARBA" id="ARBA00022989"/>
    </source>
</evidence>
<evidence type="ECO:0000256" key="4">
    <source>
        <dbReference type="ARBA" id="ARBA00022519"/>
    </source>
</evidence>
<comment type="similarity">
    <text evidence="8 9">Belongs to the TRAP transporter small permease family.</text>
</comment>
<dbReference type="OrthoDB" id="7843894at2"/>
<dbReference type="PANTHER" id="PTHR35011">
    <property type="entry name" value="2,3-DIKETO-L-GULONATE TRAP TRANSPORTER SMALL PERMEASE PROTEIN YIAM"/>
    <property type="match status" value="1"/>
</dbReference>
<sequence>MNQTIAKAAITGDGMFCRIDHAFRKIELAAAIVGATLMLATMVLISFDALLRYTFNAPLSFAFYLTENYLMVGMMTLPLAWGFRRGGFIRISAFVQLMPETIREMFLRAGLLSGSAYVAVLAWLAGIHFIEVYESGDVQMGVIDWPVSWSWVWVPIGVGLLAVRLVLMAFGPSRDLQGNHDDAEDLT</sequence>
<keyword evidence="4 9" id="KW-0997">Cell inner membrane</keyword>
<feature type="transmembrane region" description="Helical" evidence="9">
    <location>
        <begin position="150"/>
        <end position="170"/>
    </location>
</feature>
<dbReference type="STRING" id="286727.SAMN02982917_6955"/>
<evidence type="ECO:0000256" key="5">
    <source>
        <dbReference type="ARBA" id="ARBA00022692"/>
    </source>
</evidence>
<dbReference type="RefSeq" id="WP_085091718.1">
    <property type="nucleotide sequence ID" value="NZ_FXAK01000009.1"/>
</dbReference>
<name>A0A1X7HNQ9_9PROT</name>
<keyword evidence="7 9" id="KW-0472">Membrane</keyword>
<evidence type="ECO:0000256" key="8">
    <source>
        <dbReference type="ARBA" id="ARBA00038436"/>
    </source>
</evidence>
<dbReference type="EMBL" id="FXAK01000009">
    <property type="protein sequence ID" value="SMF90070.1"/>
    <property type="molecule type" value="Genomic_DNA"/>
</dbReference>
<dbReference type="GO" id="GO:0015740">
    <property type="term" value="P:C4-dicarboxylate transport"/>
    <property type="evidence" value="ECO:0007669"/>
    <property type="project" value="TreeGrafter"/>
</dbReference>
<reference evidence="11 12" key="1">
    <citation type="submission" date="2017-04" db="EMBL/GenBank/DDBJ databases">
        <authorList>
            <person name="Afonso C.L."/>
            <person name="Miller P.J."/>
            <person name="Scott M.A."/>
            <person name="Spackman E."/>
            <person name="Goraichik I."/>
            <person name="Dimitrov K.M."/>
            <person name="Suarez D.L."/>
            <person name="Swayne D.E."/>
        </authorList>
    </citation>
    <scope>NUCLEOTIDE SEQUENCE [LARGE SCALE GENOMIC DNA]</scope>
    <source>
        <strain evidence="11 12">A2P</strain>
    </source>
</reference>
<evidence type="ECO:0000256" key="1">
    <source>
        <dbReference type="ARBA" id="ARBA00004429"/>
    </source>
</evidence>
<evidence type="ECO:0000313" key="12">
    <source>
        <dbReference type="Proteomes" id="UP000192936"/>
    </source>
</evidence>
<evidence type="ECO:0000256" key="7">
    <source>
        <dbReference type="ARBA" id="ARBA00023136"/>
    </source>
</evidence>
<accession>A0A1X7HNQ9</accession>
<comment type="function">
    <text evidence="9">Part of the tripartite ATP-independent periplasmic (TRAP) transport system.</text>
</comment>
<protein>
    <recommendedName>
        <fullName evidence="9">TRAP transporter small permease protein</fullName>
    </recommendedName>
</protein>
<dbReference type="PANTHER" id="PTHR35011:SF10">
    <property type="entry name" value="TRAP TRANSPORTER SMALL PERMEASE PROTEIN"/>
    <property type="match status" value="1"/>
</dbReference>
<evidence type="ECO:0000259" key="10">
    <source>
        <dbReference type="Pfam" id="PF04290"/>
    </source>
</evidence>
<feature type="transmembrane region" description="Helical" evidence="9">
    <location>
        <begin position="28"/>
        <end position="55"/>
    </location>
</feature>
<feature type="domain" description="Tripartite ATP-independent periplasmic transporters DctQ component" evidence="10">
    <location>
        <begin position="42"/>
        <end position="170"/>
    </location>
</feature>
<evidence type="ECO:0000313" key="11">
    <source>
        <dbReference type="EMBL" id="SMF90070.1"/>
    </source>
</evidence>
<feature type="transmembrane region" description="Helical" evidence="9">
    <location>
        <begin position="105"/>
        <end position="130"/>
    </location>
</feature>
<dbReference type="GO" id="GO:0022857">
    <property type="term" value="F:transmembrane transporter activity"/>
    <property type="evidence" value="ECO:0007669"/>
    <property type="project" value="UniProtKB-UniRule"/>
</dbReference>
<evidence type="ECO:0000256" key="9">
    <source>
        <dbReference type="RuleBase" id="RU369079"/>
    </source>
</evidence>
<keyword evidence="5 9" id="KW-0812">Transmembrane</keyword>
<organism evidence="11 12">
    <name type="scientific">Azospirillum oryzae</name>
    <dbReference type="NCBI Taxonomy" id="286727"/>
    <lineage>
        <taxon>Bacteria</taxon>
        <taxon>Pseudomonadati</taxon>
        <taxon>Pseudomonadota</taxon>
        <taxon>Alphaproteobacteria</taxon>
        <taxon>Rhodospirillales</taxon>
        <taxon>Azospirillaceae</taxon>
        <taxon>Azospirillum</taxon>
    </lineage>
</organism>
<gene>
    <name evidence="11" type="ORF">SAMN02982917_6955</name>
</gene>
<comment type="subcellular location">
    <subcellularLocation>
        <location evidence="1 9">Cell inner membrane</location>
        <topology evidence="1 9">Multi-pass membrane protein</topology>
    </subcellularLocation>
</comment>
<evidence type="ECO:0000256" key="2">
    <source>
        <dbReference type="ARBA" id="ARBA00022448"/>
    </source>
</evidence>
<dbReference type="Pfam" id="PF04290">
    <property type="entry name" value="DctQ"/>
    <property type="match status" value="1"/>
</dbReference>
<dbReference type="InterPro" id="IPR055348">
    <property type="entry name" value="DctQ"/>
</dbReference>
<keyword evidence="2 9" id="KW-0813">Transport</keyword>
<comment type="subunit">
    <text evidence="9">The complex comprises the extracytoplasmic solute receptor protein and the two transmembrane proteins.</text>
</comment>
<keyword evidence="3" id="KW-1003">Cell membrane</keyword>
<evidence type="ECO:0000256" key="3">
    <source>
        <dbReference type="ARBA" id="ARBA00022475"/>
    </source>
</evidence>
<feature type="transmembrane region" description="Helical" evidence="9">
    <location>
        <begin position="61"/>
        <end position="84"/>
    </location>
</feature>
<keyword evidence="6 9" id="KW-1133">Transmembrane helix</keyword>
<dbReference type="Proteomes" id="UP000192936">
    <property type="component" value="Unassembled WGS sequence"/>
</dbReference>
<dbReference type="InterPro" id="IPR007387">
    <property type="entry name" value="TRAP_DctQ"/>
</dbReference>
<proteinExistence type="inferred from homology"/>
<dbReference type="GO" id="GO:0005886">
    <property type="term" value="C:plasma membrane"/>
    <property type="evidence" value="ECO:0007669"/>
    <property type="project" value="UniProtKB-SubCell"/>
</dbReference>
<dbReference type="AlphaFoldDB" id="A0A1X7HNQ9"/>